<reference evidence="1 2" key="1">
    <citation type="submission" date="2014-07" db="EMBL/GenBank/DDBJ databases">
        <authorList>
            <person name="Zhang J.E."/>
            <person name="Yang H."/>
            <person name="Guo J."/>
            <person name="Deng Z."/>
            <person name="Luo H."/>
            <person name="Luo M."/>
            <person name="Zhao B."/>
        </authorList>
    </citation>
    <scope>NUCLEOTIDE SEQUENCE [LARGE SCALE GENOMIC DNA]</scope>
    <source>
        <strain evidence="1 2">1CP</strain>
    </source>
</reference>
<organism evidence="1 2">
    <name type="scientific">Rhodococcus opacus</name>
    <name type="common">Nocardia opaca</name>
    <dbReference type="NCBI Taxonomy" id="37919"/>
    <lineage>
        <taxon>Bacteria</taxon>
        <taxon>Bacillati</taxon>
        <taxon>Actinomycetota</taxon>
        <taxon>Actinomycetes</taxon>
        <taxon>Mycobacteriales</taxon>
        <taxon>Nocardiaceae</taxon>
        <taxon>Rhodococcus</taxon>
    </lineage>
</organism>
<dbReference type="EMBL" id="CP009111">
    <property type="protein sequence ID" value="ANS30264.1"/>
    <property type="molecule type" value="Genomic_DNA"/>
</dbReference>
<proteinExistence type="predicted"/>
<name>A0A1B1KCB6_RHOOP</name>
<dbReference type="Proteomes" id="UP000186108">
    <property type="component" value="Chromosome"/>
</dbReference>
<accession>A0A1B1KCB6</accession>
<sequence length="49" mass="5262">MGWMLLGVVTIVAGLWTVVLVLEHQDRRTAANAPTSCGENARTKPDLVA</sequence>
<evidence type="ECO:0000313" key="2">
    <source>
        <dbReference type="Proteomes" id="UP000186108"/>
    </source>
</evidence>
<dbReference type="AlphaFoldDB" id="A0A1B1KCB6"/>
<dbReference type="PATRIC" id="fig|37919.13.peg.5887"/>
<evidence type="ECO:0000313" key="1">
    <source>
        <dbReference type="EMBL" id="ANS30264.1"/>
    </source>
</evidence>
<protein>
    <submittedName>
        <fullName evidence="1">Putative membrane protein</fullName>
    </submittedName>
</protein>
<gene>
    <name evidence="1" type="ORF">R1CP_28145</name>
</gene>